<keyword evidence="8" id="KW-1185">Reference proteome</keyword>
<evidence type="ECO:0000256" key="2">
    <source>
        <dbReference type="ARBA" id="ARBA00008891"/>
    </source>
</evidence>
<keyword evidence="4" id="KW-0378">Hydrolase</keyword>
<dbReference type="UniPathway" id="UPA00545">
    <property type="reaction ID" value="UER00823"/>
</dbReference>
<evidence type="ECO:0000313" key="8">
    <source>
        <dbReference type="Proteomes" id="UP000015105"/>
    </source>
</evidence>
<comment type="similarity">
    <text evidence="2">Belongs to the pectinesterase family.</text>
</comment>
<dbReference type="EnsemblPlants" id="AET2Gv20239000.1">
    <property type="protein sequence ID" value="AET2Gv20239000.1"/>
    <property type="gene ID" value="AET2Gv20239000"/>
</dbReference>
<dbReference type="InterPro" id="IPR000070">
    <property type="entry name" value="Pectinesterase_cat"/>
</dbReference>
<name>A0A453ARV2_AEGTS</name>
<dbReference type="AlphaFoldDB" id="A0A453ARV2"/>
<keyword evidence="5" id="KW-0063">Aspartyl esterase</keyword>
<dbReference type="PANTHER" id="PTHR31321">
    <property type="entry name" value="ACYL-COA THIOESTER HYDROLASE YBHC-RELATED"/>
    <property type="match status" value="1"/>
</dbReference>
<evidence type="ECO:0000259" key="6">
    <source>
        <dbReference type="Pfam" id="PF01095"/>
    </source>
</evidence>
<dbReference type="Gramene" id="AET2Gv20239000.1">
    <property type="protein sequence ID" value="AET2Gv20239000.1"/>
    <property type="gene ID" value="AET2Gv20239000"/>
</dbReference>
<feature type="domain" description="Pectinesterase catalytic" evidence="6">
    <location>
        <begin position="10"/>
        <end position="91"/>
    </location>
</feature>
<dbReference type="InterPro" id="IPR012334">
    <property type="entry name" value="Pectin_lyas_fold"/>
</dbReference>
<evidence type="ECO:0000313" key="7">
    <source>
        <dbReference type="EnsemblPlants" id="AET2Gv20239000.1"/>
    </source>
</evidence>
<dbReference type="Proteomes" id="UP000015105">
    <property type="component" value="Chromosome 2D"/>
</dbReference>
<dbReference type="EC" id="3.1.1.11" evidence="3"/>
<dbReference type="GO" id="GO:0030599">
    <property type="term" value="F:pectinesterase activity"/>
    <property type="evidence" value="ECO:0007669"/>
    <property type="project" value="UniProtKB-EC"/>
</dbReference>
<dbReference type="Pfam" id="PF01095">
    <property type="entry name" value="Pectinesterase"/>
    <property type="match status" value="1"/>
</dbReference>
<evidence type="ECO:0000256" key="5">
    <source>
        <dbReference type="ARBA" id="ARBA00023085"/>
    </source>
</evidence>
<dbReference type="InterPro" id="IPR011050">
    <property type="entry name" value="Pectin_lyase_fold/virulence"/>
</dbReference>
<accession>A0A453ARV2</accession>
<reference evidence="7" key="5">
    <citation type="journal article" date="2021" name="G3 (Bethesda)">
        <title>Aegilops tauschii genome assembly Aet v5.0 features greater sequence contiguity and improved annotation.</title>
        <authorList>
            <person name="Wang L."/>
            <person name="Zhu T."/>
            <person name="Rodriguez J.C."/>
            <person name="Deal K.R."/>
            <person name="Dubcovsky J."/>
            <person name="McGuire P.E."/>
            <person name="Lux T."/>
            <person name="Spannagl M."/>
            <person name="Mayer K.F.X."/>
            <person name="Baldrich P."/>
            <person name="Meyers B.C."/>
            <person name="Huo N."/>
            <person name="Gu Y.Q."/>
            <person name="Zhou H."/>
            <person name="Devos K.M."/>
            <person name="Bennetzen J.L."/>
            <person name="Unver T."/>
            <person name="Budak H."/>
            <person name="Gulick P.J."/>
            <person name="Galiba G."/>
            <person name="Kalapos B."/>
            <person name="Nelson D.R."/>
            <person name="Li P."/>
            <person name="You F.M."/>
            <person name="Luo M.C."/>
            <person name="Dvorak J."/>
        </authorList>
    </citation>
    <scope>NUCLEOTIDE SEQUENCE [LARGE SCALE GENOMIC DNA]</scope>
    <source>
        <strain evidence="7">cv. AL8/78</strain>
    </source>
</reference>
<dbReference type="SUPFAM" id="SSF51126">
    <property type="entry name" value="Pectin lyase-like"/>
    <property type="match status" value="1"/>
</dbReference>
<dbReference type="STRING" id="200361.A0A453ARV2"/>
<proteinExistence type="inferred from homology"/>
<sequence length="99" mass="11191">RITSSWLGTGRHYLGRAWNKYATVVYYQVNMSSIVVPQGWAPWYAGSETNDVMFAEVGCTGAGSDMGRRVPWEKHLSETEVEKLVDMSFIDDGWLSKQP</sequence>
<reference evidence="8" key="2">
    <citation type="journal article" date="2017" name="Nat. Plants">
        <title>The Aegilops tauschii genome reveals multiple impacts of transposons.</title>
        <authorList>
            <person name="Zhao G."/>
            <person name="Zou C."/>
            <person name="Li K."/>
            <person name="Wang K."/>
            <person name="Li T."/>
            <person name="Gao L."/>
            <person name="Zhang X."/>
            <person name="Wang H."/>
            <person name="Yang Z."/>
            <person name="Liu X."/>
            <person name="Jiang W."/>
            <person name="Mao L."/>
            <person name="Kong X."/>
            <person name="Jiao Y."/>
            <person name="Jia J."/>
        </authorList>
    </citation>
    <scope>NUCLEOTIDE SEQUENCE [LARGE SCALE GENOMIC DNA]</scope>
    <source>
        <strain evidence="8">cv. AL8/78</strain>
    </source>
</reference>
<dbReference type="Gene3D" id="2.160.20.10">
    <property type="entry name" value="Single-stranded right-handed beta-helix, Pectin lyase-like"/>
    <property type="match status" value="1"/>
</dbReference>
<evidence type="ECO:0000256" key="4">
    <source>
        <dbReference type="ARBA" id="ARBA00022801"/>
    </source>
</evidence>
<organism evidence="7 8">
    <name type="scientific">Aegilops tauschii subsp. strangulata</name>
    <name type="common">Goatgrass</name>
    <dbReference type="NCBI Taxonomy" id="200361"/>
    <lineage>
        <taxon>Eukaryota</taxon>
        <taxon>Viridiplantae</taxon>
        <taxon>Streptophyta</taxon>
        <taxon>Embryophyta</taxon>
        <taxon>Tracheophyta</taxon>
        <taxon>Spermatophyta</taxon>
        <taxon>Magnoliopsida</taxon>
        <taxon>Liliopsida</taxon>
        <taxon>Poales</taxon>
        <taxon>Poaceae</taxon>
        <taxon>BOP clade</taxon>
        <taxon>Pooideae</taxon>
        <taxon>Triticodae</taxon>
        <taxon>Triticeae</taxon>
        <taxon>Triticinae</taxon>
        <taxon>Aegilops</taxon>
    </lineage>
</organism>
<comment type="pathway">
    <text evidence="1">Glycan metabolism; pectin degradation; 2-dehydro-3-deoxy-D-gluconate from pectin: step 1/5.</text>
</comment>
<reference evidence="7" key="3">
    <citation type="journal article" date="2017" name="Nature">
        <title>Genome sequence of the progenitor of the wheat D genome Aegilops tauschii.</title>
        <authorList>
            <person name="Luo M.C."/>
            <person name="Gu Y.Q."/>
            <person name="Puiu D."/>
            <person name="Wang H."/>
            <person name="Twardziok S.O."/>
            <person name="Deal K.R."/>
            <person name="Huo N."/>
            <person name="Zhu T."/>
            <person name="Wang L."/>
            <person name="Wang Y."/>
            <person name="McGuire P.E."/>
            <person name="Liu S."/>
            <person name="Long H."/>
            <person name="Ramasamy R.K."/>
            <person name="Rodriguez J.C."/>
            <person name="Van S.L."/>
            <person name="Yuan L."/>
            <person name="Wang Z."/>
            <person name="Xia Z."/>
            <person name="Xiao L."/>
            <person name="Anderson O.D."/>
            <person name="Ouyang S."/>
            <person name="Liang Y."/>
            <person name="Zimin A.V."/>
            <person name="Pertea G."/>
            <person name="Qi P."/>
            <person name="Bennetzen J.L."/>
            <person name="Dai X."/>
            <person name="Dawson M.W."/>
            <person name="Muller H.G."/>
            <person name="Kugler K."/>
            <person name="Rivarola-Duarte L."/>
            <person name="Spannagl M."/>
            <person name="Mayer K.F.X."/>
            <person name="Lu F.H."/>
            <person name="Bevan M.W."/>
            <person name="Leroy P."/>
            <person name="Li P."/>
            <person name="You F.M."/>
            <person name="Sun Q."/>
            <person name="Liu Z."/>
            <person name="Lyons E."/>
            <person name="Wicker T."/>
            <person name="Salzberg S.L."/>
            <person name="Devos K.M."/>
            <person name="Dvorak J."/>
        </authorList>
    </citation>
    <scope>NUCLEOTIDE SEQUENCE [LARGE SCALE GENOMIC DNA]</scope>
    <source>
        <strain evidence="7">cv. AL8/78</strain>
    </source>
</reference>
<dbReference type="GO" id="GO:0045490">
    <property type="term" value="P:pectin catabolic process"/>
    <property type="evidence" value="ECO:0007669"/>
    <property type="project" value="UniProtKB-UniPathway"/>
</dbReference>
<evidence type="ECO:0000256" key="3">
    <source>
        <dbReference type="ARBA" id="ARBA00013229"/>
    </source>
</evidence>
<protein>
    <recommendedName>
        <fullName evidence="3">pectinesterase</fullName>
        <ecNumber evidence="3">3.1.1.11</ecNumber>
    </recommendedName>
</protein>
<dbReference type="PANTHER" id="PTHR31321:SF99">
    <property type="entry name" value="PECTINESTERASE CATALYTIC DOMAIN-CONTAINING PROTEIN"/>
    <property type="match status" value="1"/>
</dbReference>
<dbReference type="GO" id="GO:0042545">
    <property type="term" value="P:cell wall modification"/>
    <property type="evidence" value="ECO:0007669"/>
    <property type="project" value="InterPro"/>
</dbReference>
<evidence type="ECO:0000256" key="1">
    <source>
        <dbReference type="ARBA" id="ARBA00005184"/>
    </source>
</evidence>
<reference evidence="8" key="1">
    <citation type="journal article" date="2014" name="Science">
        <title>Ancient hybridizations among the ancestral genomes of bread wheat.</title>
        <authorList>
            <consortium name="International Wheat Genome Sequencing Consortium,"/>
            <person name="Marcussen T."/>
            <person name="Sandve S.R."/>
            <person name="Heier L."/>
            <person name="Spannagl M."/>
            <person name="Pfeifer M."/>
            <person name="Jakobsen K.S."/>
            <person name="Wulff B.B."/>
            <person name="Steuernagel B."/>
            <person name="Mayer K.F."/>
            <person name="Olsen O.A."/>
        </authorList>
    </citation>
    <scope>NUCLEOTIDE SEQUENCE [LARGE SCALE GENOMIC DNA]</scope>
    <source>
        <strain evidence="8">cv. AL8/78</strain>
    </source>
</reference>
<reference evidence="7" key="4">
    <citation type="submission" date="2019-03" db="UniProtKB">
        <authorList>
            <consortium name="EnsemblPlants"/>
        </authorList>
    </citation>
    <scope>IDENTIFICATION</scope>
</reference>